<comment type="subcellular location">
    <subcellularLocation>
        <location evidence="1">Cell membrane</location>
        <topology evidence="1">Multi-pass membrane protein</topology>
    </subcellularLocation>
</comment>
<gene>
    <name evidence="8" type="ORF">Z045_01215</name>
</gene>
<dbReference type="EMBL" id="AZXY01000001">
    <property type="protein sequence ID" value="KSZ60127.1"/>
    <property type="molecule type" value="Genomic_DNA"/>
</dbReference>
<reference evidence="8 9" key="2">
    <citation type="journal article" date="2016" name="Genome Announc.">
        <title>Draft Genome Sequence of a Versatile Hydrocarbon-Degrading Bacterium, Rhodococcus pyridinivorans Strain KG-16, Collected from Oil Fields in India.</title>
        <authorList>
            <person name="Aggarwal R.K."/>
            <person name="Dawar C."/>
            <person name="Phanindranath R."/>
            <person name="Mutnuri L."/>
            <person name="Dayal A.M."/>
        </authorList>
    </citation>
    <scope>NUCLEOTIDE SEQUENCE [LARGE SCALE GENOMIC DNA]</scope>
    <source>
        <strain evidence="8 9">KG-16</strain>
    </source>
</reference>
<keyword evidence="5 6" id="KW-0472">Membrane</keyword>
<evidence type="ECO:0000256" key="4">
    <source>
        <dbReference type="ARBA" id="ARBA00022989"/>
    </source>
</evidence>
<keyword evidence="4 6" id="KW-1133">Transmembrane helix</keyword>
<feature type="transmembrane region" description="Helical" evidence="6">
    <location>
        <begin position="12"/>
        <end position="36"/>
    </location>
</feature>
<keyword evidence="2" id="KW-0813">Transport</keyword>
<dbReference type="Gene3D" id="1.20.1250.20">
    <property type="entry name" value="MFS general substrate transporter like domains"/>
    <property type="match status" value="2"/>
</dbReference>
<feature type="transmembrane region" description="Helical" evidence="6">
    <location>
        <begin position="363"/>
        <end position="386"/>
    </location>
</feature>
<evidence type="ECO:0000256" key="2">
    <source>
        <dbReference type="ARBA" id="ARBA00022448"/>
    </source>
</evidence>
<dbReference type="Pfam" id="PF07690">
    <property type="entry name" value="MFS_1"/>
    <property type="match status" value="1"/>
</dbReference>
<feature type="transmembrane region" description="Helical" evidence="6">
    <location>
        <begin position="167"/>
        <end position="186"/>
    </location>
</feature>
<evidence type="ECO:0000313" key="8">
    <source>
        <dbReference type="EMBL" id="KSZ60127.1"/>
    </source>
</evidence>
<feature type="transmembrane region" description="Helical" evidence="6">
    <location>
        <begin position="306"/>
        <end position="327"/>
    </location>
</feature>
<feature type="transmembrane region" description="Helical" evidence="6">
    <location>
        <begin position="223"/>
        <end position="245"/>
    </location>
</feature>
<dbReference type="AlphaFoldDB" id="A0A0V9UQ86"/>
<evidence type="ECO:0000256" key="6">
    <source>
        <dbReference type="SAM" id="Phobius"/>
    </source>
</evidence>
<feature type="transmembrane region" description="Helical" evidence="6">
    <location>
        <begin position="48"/>
        <end position="67"/>
    </location>
</feature>
<dbReference type="InterPro" id="IPR036259">
    <property type="entry name" value="MFS_trans_sf"/>
</dbReference>
<dbReference type="InterPro" id="IPR011701">
    <property type="entry name" value="MFS"/>
</dbReference>
<feature type="transmembrane region" description="Helical" evidence="6">
    <location>
        <begin position="407"/>
        <end position="427"/>
    </location>
</feature>
<comment type="caution">
    <text evidence="8">The sequence shown here is derived from an EMBL/GenBank/DDBJ whole genome shotgun (WGS) entry which is preliminary data.</text>
</comment>
<feature type="transmembrane region" description="Helical" evidence="6">
    <location>
        <begin position="136"/>
        <end position="161"/>
    </location>
</feature>
<dbReference type="GO" id="GO:0022857">
    <property type="term" value="F:transmembrane transporter activity"/>
    <property type="evidence" value="ECO:0007669"/>
    <property type="project" value="InterPro"/>
</dbReference>
<dbReference type="Proteomes" id="UP000053060">
    <property type="component" value="Unassembled WGS sequence"/>
</dbReference>
<dbReference type="CDD" id="cd17504">
    <property type="entry name" value="MFS_MMR_MDR_like"/>
    <property type="match status" value="1"/>
</dbReference>
<feature type="transmembrane region" description="Helical" evidence="6">
    <location>
        <begin position="198"/>
        <end position="217"/>
    </location>
</feature>
<feature type="transmembrane region" description="Helical" evidence="6">
    <location>
        <begin position="339"/>
        <end position="357"/>
    </location>
</feature>
<proteinExistence type="predicted"/>
<dbReference type="GO" id="GO:0005886">
    <property type="term" value="C:plasma membrane"/>
    <property type="evidence" value="ECO:0007669"/>
    <property type="project" value="UniProtKB-SubCell"/>
</dbReference>
<dbReference type="PANTHER" id="PTHR42718:SF9">
    <property type="entry name" value="MAJOR FACILITATOR SUPERFAMILY MULTIDRUG TRANSPORTER MFSC"/>
    <property type="match status" value="1"/>
</dbReference>
<protein>
    <submittedName>
        <fullName evidence="8">MFS transporter permease</fullName>
    </submittedName>
</protein>
<dbReference type="SUPFAM" id="SSF103473">
    <property type="entry name" value="MFS general substrate transporter"/>
    <property type="match status" value="1"/>
</dbReference>
<feature type="transmembrane region" description="Helical" evidence="6">
    <location>
        <begin position="266"/>
        <end position="286"/>
    </location>
</feature>
<dbReference type="PANTHER" id="PTHR42718">
    <property type="entry name" value="MAJOR FACILITATOR SUPERFAMILY MULTIDRUG TRANSPORTER MFSC"/>
    <property type="match status" value="1"/>
</dbReference>
<dbReference type="InterPro" id="IPR020846">
    <property type="entry name" value="MFS_dom"/>
</dbReference>
<feature type="domain" description="Major facilitator superfamily (MFS) profile" evidence="7">
    <location>
        <begin position="13"/>
        <end position="463"/>
    </location>
</feature>
<accession>A0A0V9UQ86</accession>
<evidence type="ECO:0000313" key="9">
    <source>
        <dbReference type="Proteomes" id="UP000053060"/>
    </source>
</evidence>
<dbReference type="RefSeq" id="WP_060650251.1">
    <property type="nucleotide sequence ID" value="NZ_AZXY01000001.1"/>
</dbReference>
<organism evidence="8 9">
    <name type="scientific">Rhodococcus pyridinivorans KG-16</name>
    <dbReference type="NCBI Taxonomy" id="1441730"/>
    <lineage>
        <taxon>Bacteria</taxon>
        <taxon>Bacillati</taxon>
        <taxon>Actinomycetota</taxon>
        <taxon>Actinomycetes</taxon>
        <taxon>Mycobacteriales</taxon>
        <taxon>Nocardiaceae</taxon>
        <taxon>Rhodococcus</taxon>
    </lineage>
</organism>
<evidence type="ECO:0000256" key="1">
    <source>
        <dbReference type="ARBA" id="ARBA00004651"/>
    </source>
</evidence>
<reference evidence="9" key="1">
    <citation type="submission" date="2015-01" db="EMBL/GenBank/DDBJ databases">
        <title>Draft genome sequence of Rhodococcus pyridinivorans strain KG-16, a hydrocarbon-degrading bacterium.</title>
        <authorList>
            <person name="Aggarwal R.K."/>
            <person name="Dawar C."/>
        </authorList>
    </citation>
    <scope>NUCLEOTIDE SEQUENCE [LARGE SCALE GENOMIC DNA]</scope>
    <source>
        <strain evidence="9">KG-16</strain>
    </source>
</reference>
<keyword evidence="3 6" id="KW-0812">Transmembrane</keyword>
<dbReference type="PROSITE" id="PS50850">
    <property type="entry name" value="MFS"/>
    <property type="match status" value="1"/>
</dbReference>
<dbReference type="PATRIC" id="fig|1441730.3.peg.258"/>
<evidence type="ECO:0000259" key="7">
    <source>
        <dbReference type="PROSITE" id="PS50850"/>
    </source>
</evidence>
<feature type="transmembrane region" description="Helical" evidence="6">
    <location>
        <begin position="104"/>
        <end position="124"/>
    </location>
</feature>
<sequence length="479" mass="48808">MDGTSTTGFAGRTIWVLVFAGIVTTVMSTLVIPLLGELPALLGTSPSNASWVVTVTLLAGAVATPVTGRLGDMYGVRRMLLVCTIPLIVGSFLCALSSSLAPMLVGRALQGAGFGIVPLGISALRSLVPPARLGSAIALMSSSLGIGGALGLPLAAAVVQYTNWRMLFWGAGLAGVLVAVLIAWLVRDTPVPADAGRFDLVGTLGLSVALVAGLLAISKGGDWGWTDATIPILFAVSIVAFVVWGRWELRAPAPLVDLRVSKGNRVLVTNIVATLIGFSMYFQALLVPQILMLPTETGYGLGQSMVAMGLWCAPAGLLMMAISPLGARLTTVRGPRTTLFVGCLMIAAAYASTGLLMRSPWGLMALTCCVAAGIGLAYGAIPTLIMGAVPPTQISSANSVNTLLRSVGGTASAAVAGVVLAQTTVAFRGTPIPSEGGLLTGMLIGAASALLAAAVTLAIRRVRPADRVDTEAAPAASRP</sequence>
<name>A0A0V9UQ86_9NOCA</name>
<evidence type="ECO:0000256" key="5">
    <source>
        <dbReference type="ARBA" id="ARBA00023136"/>
    </source>
</evidence>
<evidence type="ECO:0000256" key="3">
    <source>
        <dbReference type="ARBA" id="ARBA00022692"/>
    </source>
</evidence>
<feature type="transmembrane region" description="Helical" evidence="6">
    <location>
        <begin position="79"/>
        <end position="98"/>
    </location>
</feature>
<feature type="transmembrane region" description="Helical" evidence="6">
    <location>
        <begin position="439"/>
        <end position="459"/>
    </location>
</feature>